<proteinExistence type="predicted"/>
<dbReference type="InterPro" id="IPR027417">
    <property type="entry name" value="P-loop_NTPase"/>
</dbReference>
<gene>
    <name evidence="2" type="ORF">PENARI_c026G09989</name>
</gene>
<dbReference type="InterPro" id="IPR004468">
    <property type="entry name" value="CTP_synthase"/>
</dbReference>
<dbReference type="GO" id="GO:0006241">
    <property type="term" value="P:CTP biosynthetic process"/>
    <property type="evidence" value="ECO:0007669"/>
    <property type="project" value="TreeGrafter"/>
</dbReference>
<dbReference type="PANTHER" id="PTHR11550">
    <property type="entry name" value="CTP SYNTHASE"/>
    <property type="match status" value="1"/>
</dbReference>
<dbReference type="GO" id="GO:0097268">
    <property type="term" value="C:cytoophidium"/>
    <property type="evidence" value="ECO:0007669"/>
    <property type="project" value="TreeGrafter"/>
</dbReference>
<dbReference type="OrthoDB" id="1739076at2759"/>
<organism evidence="2 3">
    <name type="scientific">Penicillium arizonense</name>
    <dbReference type="NCBI Taxonomy" id="1835702"/>
    <lineage>
        <taxon>Eukaryota</taxon>
        <taxon>Fungi</taxon>
        <taxon>Dikarya</taxon>
        <taxon>Ascomycota</taxon>
        <taxon>Pezizomycotina</taxon>
        <taxon>Eurotiomycetes</taxon>
        <taxon>Eurotiomycetidae</taxon>
        <taxon>Eurotiales</taxon>
        <taxon>Aspergillaceae</taxon>
        <taxon>Penicillium</taxon>
    </lineage>
</organism>
<dbReference type="Proteomes" id="UP000177622">
    <property type="component" value="Unassembled WGS sequence"/>
</dbReference>
<dbReference type="GeneID" id="34580731"/>
<dbReference type="Pfam" id="PF06418">
    <property type="entry name" value="CTP_synth_N"/>
    <property type="match status" value="1"/>
</dbReference>
<dbReference type="SUPFAM" id="SSF52540">
    <property type="entry name" value="P-loop containing nucleoside triphosphate hydrolases"/>
    <property type="match status" value="1"/>
</dbReference>
<sequence length="167" mass="18635">MDYVVVSVISGVGKGIIASSVGLPIRSMALKLTDIKIEPTINLDTWRKLVTDDGGETDLDLSSYERYLMTTLHPDSGYLVIVSMSEFDNIIDNGLLGAMRDMLERIKNKPQGNRYANKYVSQAYPKSLSTYAESFQTCPYAIKNVRNVPKEVVGILMDLPELAKYMD</sequence>
<dbReference type="GO" id="GO:0003883">
    <property type="term" value="F:CTP synthase activity"/>
    <property type="evidence" value="ECO:0007669"/>
    <property type="project" value="InterPro"/>
</dbReference>
<dbReference type="InterPro" id="IPR017456">
    <property type="entry name" value="CTP_synthase_N"/>
</dbReference>
<evidence type="ECO:0000313" key="3">
    <source>
        <dbReference type="Proteomes" id="UP000177622"/>
    </source>
</evidence>
<reference evidence="2 3" key="1">
    <citation type="journal article" date="2016" name="Sci. Rep.">
        <title>Penicillium arizonense, a new, genome sequenced fungal species, reveals a high chemical diversity in secreted metabolites.</title>
        <authorList>
            <person name="Grijseels S."/>
            <person name="Nielsen J.C."/>
            <person name="Randelovic M."/>
            <person name="Nielsen J."/>
            <person name="Nielsen K.F."/>
            <person name="Workman M."/>
            <person name="Frisvad J.C."/>
        </authorList>
    </citation>
    <scope>NUCLEOTIDE SEQUENCE [LARGE SCALE GENOMIC DNA]</scope>
    <source>
        <strain evidence="2 3">CBS 141311</strain>
    </source>
</reference>
<protein>
    <recommendedName>
        <fullName evidence="1">CTP synthase N-terminal domain-containing protein</fullName>
    </recommendedName>
</protein>
<dbReference type="AlphaFoldDB" id="A0A1F5L6K8"/>
<dbReference type="GO" id="GO:0005737">
    <property type="term" value="C:cytoplasm"/>
    <property type="evidence" value="ECO:0007669"/>
    <property type="project" value="TreeGrafter"/>
</dbReference>
<keyword evidence="3" id="KW-1185">Reference proteome</keyword>
<dbReference type="STRING" id="1835702.A0A1F5L6K8"/>
<name>A0A1F5L6K8_PENAI</name>
<dbReference type="EMBL" id="LXJU01000026">
    <property type="protein sequence ID" value="OGE48686.1"/>
    <property type="molecule type" value="Genomic_DNA"/>
</dbReference>
<evidence type="ECO:0000313" key="2">
    <source>
        <dbReference type="EMBL" id="OGE48686.1"/>
    </source>
</evidence>
<accession>A0A1F5L6K8</accession>
<dbReference type="RefSeq" id="XP_022484141.1">
    <property type="nucleotide sequence ID" value="XM_022635997.1"/>
</dbReference>
<feature type="domain" description="CTP synthase N-terminal" evidence="1">
    <location>
        <begin position="4"/>
        <end position="75"/>
    </location>
</feature>
<comment type="caution">
    <text evidence="2">The sequence shown here is derived from an EMBL/GenBank/DDBJ whole genome shotgun (WGS) entry which is preliminary data.</text>
</comment>
<dbReference type="GO" id="GO:0042802">
    <property type="term" value="F:identical protein binding"/>
    <property type="evidence" value="ECO:0007669"/>
    <property type="project" value="TreeGrafter"/>
</dbReference>
<dbReference type="PANTHER" id="PTHR11550:SF0">
    <property type="entry name" value="CTP SYNTHASE-RELATED"/>
    <property type="match status" value="1"/>
</dbReference>
<dbReference type="Gene3D" id="3.40.50.300">
    <property type="entry name" value="P-loop containing nucleotide triphosphate hydrolases"/>
    <property type="match status" value="1"/>
</dbReference>
<dbReference type="GO" id="GO:0019856">
    <property type="term" value="P:pyrimidine nucleobase biosynthetic process"/>
    <property type="evidence" value="ECO:0007669"/>
    <property type="project" value="TreeGrafter"/>
</dbReference>
<evidence type="ECO:0000259" key="1">
    <source>
        <dbReference type="Pfam" id="PF06418"/>
    </source>
</evidence>